<keyword evidence="12" id="KW-1185">Reference proteome</keyword>
<dbReference type="Proteomes" id="UP000007875">
    <property type="component" value="Unassembled WGS sequence"/>
</dbReference>
<feature type="region of interest" description="Disordered" evidence="8">
    <location>
        <begin position="183"/>
        <end position="240"/>
    </location>
</feature>
<evidence type="ECO:0000256" key="6">
    <source>
        <dbReference type="PROSITE-ProRule" id="PRU00884"/>
    </source>
</evidence>
<comment type="similarity">
    <text evidence="6 7">Belongs to the ephrin family.</text>
</comment>
<dbReference type="PRINTS" id="PR01347">
    <property type="entry name" value="EPHRIN"/>
</dbReference>
<dbReference type="Pfam" id="PF00812">
    <property type="entry name" value="Ephrin"/>
    <property type="match status" value="1"/>
</dbReference>
<dbReference type="GeneTree" id="ENSGT00940000165933"/>
<evidence type="ECO:0000313" key="12">
    <source>
        <dbReference type="Proteomes" id="UP000007875"/>
    </source>
</evidence>
<dbReference type="AlphaFoldDB" id="H2Y9D9"/>
<comment type="caution">
    <text evidence="6">Lacks conserved residue(s) required for the propagation of feature annotation.</text>
</comment>
<dbReference type="HOGENOM" id="CLU_1049540_0_0_1"/>
<dbReference type="InterPro" id="IPR031328">
    <property type="entry name" value="Ephrin"/>
</dbReference>
<reference evidence="11" key="2">
    <citation type="submission" date="2025-08" db="UniProtKB">
        <authorList>
            <consortium name="Ensembl"/>
        </authorList>
    </citation>
    <scope>IDENTIFICATION</scope>
</reference>
<reference evidence="11" key="3">
    <citation type="submission" date="2025-09" db="UniProtKB">
        <authorList>
            <consortium name="Ensembl"/>
        </authorList>
    </citation>
    <scope>IDENTIFICATION</scope>
</reference>
<dbReference type="Gene3D" id="2.60.40.420">
    <property type="entry name" value="Cupredoxins - blue copper proteins"/>
    <property type="match status" value="1"/>
</dbReference>
<accession>H2Y9D9</accession>
<evidence type="ECO:0000256" key="5">
    <source>
        <dbReference type="ARBA" id="ARBA00023180"/>
    </source>
</evidence>
<organism evidence="11 12">
    <name type="scientific">Ciona savignyi</name>
    <name type="common">Pacific transparent sea squirt</name>
    <dbReference type="NCBI Taxonomy" id="51511"/>
    <lineage>
        <taxon>Eukaryota</taxon>
        <taxon>Metazoa</taxon>
        <taxon>Chordata</taxon>
        <taxon>Tunicata</taxon>
        <taxon>Ascidiacea</taxon>
        <taxon>Phlebobranchia</taxon>
        <taxon>Cionidae</taxon>
        <taxon>Ciona</taxon>
    </lineage>
</organism>
<evidence type="ECO:0000313" key="11">
    <source>
        <dbReference type="Ensembl" id="ENSCSAVP00000001937.1"/>
    </source>
</evidence>
<evidence type="ECO:0000256" key="9">
    <source>
        <dbReference type="SAM" id="SignalP"/>
    </source>
</evidence>
<dbReference type="STRING" id="51511.ENSCSAVP00000001937"/>
<evidence type="ECO:0000256" key="4">
    <source>
        <dbReference type="ARBA" id="ARBA00023157"/>
    </source>
</evidence>
<evidence type="ECO:0000256" key="7">
    <source>
        <dbReference type="RuleBase" id="RU004375"/>
    </source>
</evidence>
<evidence type="ECO:0000256" key="1">
    <source>
        <dbReference type="ARBA" id="ARBA00004370"/>
    </source>
</evidence>
<dbReference type="PANTHER" id="PTHR11304">
    <property type="entry name" value="EPHRIN"/>
    <property type="match status" value="1"/>
</dbReference>
<feature type="domain" description="Ephrin RBD" evidence="10">
    <location>
        <begin position="35"/>
        <end position="165"/>
    </location>
</feature>
<feature type="compositionally biased region" description="Low complexity" evidence="8">
    <location>
        <begin position="187"/>
        <end position="228"/>
    </location>
</feature>
<dbReference type="GO" id="GO:0046875">
    <property type="term" value="F:ephrin receptor binding"/>
    <property type="evidence" value="ECO:0007669"/>
    <property type="project" value="TreeGrafter"/>
</dbReference>
<keyword evidence="4" id="KW-1015">Disulfide bond</keyword>
<dbReference type="PROSITE" id="PS51551">
    <property type="entry name" value="EPHRIN_RBD_2"/>
    <property type="match status" value="1"/>
</dbReference>
<reference evidence="12" key="1">
    <citation type="submission" date="2003-08" db="EMBL/GenBank/DDBJ databases">
        <authorList>
            <person name="Birren B."/>
            <person name="Nusbaum C."/>
            <person name="Abebe A."/>
            <person name="Abouelleil A."/>
            <person name="Adekoya E."/>
            <person name="Ait-zahra M."/>
            <person name="Allen N."/>
            <person name="Allen T."/>
            <person name="An P."/>
            <person name="Anderson M."/>
            <person name="Anderson S."/>
            <person name="Arachchi H."/>
            <person name="Armbruster J."/>
            <person name="Bachantsang P."/>
            <person name="Baldwin J."/>
            <person name="Barry A."/>
            <person name="Bayul T."/>
            <person name="Blitshsteyn B."/>
            <person name="Bloom T."/>
            <person name="Blye J."/>
            <person name="Boguslavskiy L."/>
            <person name="Borowsky M."/>
            <person name="Boukhgalter B."/>
            <person name="Brunache A."/>
            <person name="Butler J."/>
            <person name="Calixte N."/>
            <person name="Calvo S."/>
            <person name="Camarata J."/>
            <person name="Campo K."/>
            <person name="Chang J."/>
            <person name="Cheshatsang Y."/>
            <person name="Citroen M."/>
            <person name="Collymore A."/>
            <person name="Considine T."/>
            <person name="Cook A."/>
            <person name="Cooke P."/>
            <person name="Corum B."/>
            <person name="Cuomo C."/>
            <person name="David R."/>
            <person name="Dawoe T."/>
            <person name="Degray S."/>
            <person name="Dodge S."/>
            <person name="Dooley K."/>
            <person name="Dorje P."/>
            <person name="Dorjee K."/>
            <person name="Dorris L."/>
            <person name="Duffey N."/>
            <person name="Dupes A."/>
            <person name="Elkins T."/>
            <person name="Engels R."/>
            <person name="Erickson J."/>
            <person name="Farina A."/>
            <person name="Faro S."/>
            <person name="Ferreira P."/>
            <person name="Fischer H."/>
            <person name="Fitzgerald M."/>
            <person name="Foley K."/>
            <person name="Gage D."/>
            <person name="Galagan J."/>
            <person name="Gearin G."/>
            <person name="Gnerre S."/>
            <person name="Gnirke A."/>
            <person name="Goyette A."/>
            <person name="Graham J."/>
            <person name="Grandbois E."/>
            <person name="Gyaltsen K."/>
            <person name="Hafez N."/>
            <person name="Hagopian D."/>
            <person name="Hagos B."/>
            <person name="Hall J."/>
            <person name="Hatcher B."/>
            <person name="Heller A."/>
            <person name="Higgins H."/>
            <person name="Honan T."/>
            <person name="Horn A."/>
            <person name="Houde N."/>
            <person name="Hughes L."/>
            <person name="Hulme W."/>
            <person name="Husby E."/>
            <person name="Iliev I."/>
            <person name="Jaffe D."/>
            <person name="Jones C."/>
            <person name="Kamal M."/>
            <person name="Kamat A."/>
            <person name="Kamvysselis M."/>
            <person name="Karlsson E."/>
            <person name="Kells C."/>
            <person name="Kieu A."/>
            <person name="Kisner P."/>
            <person name="Kodira C."/>
            <person name="Kulbokas E."/>
            <person name="Labutti K."/>
            <person name="Lama D."/>
            <person name="Landers T."/>
            <person name="Leger J."/>
            <person name="Levine S."/>
            <person name="Lewis D."/>
            <person name="Lewis T."/>
            <person name="Lindblad-toh K."/>
            <person name="Liu X."/>
            <person name="Lokyitsang T."/>
            <person name="Lokyitsang Y."/>
            <person name="Lucien O."/>
            <person name="Lui A."/>
            <person name="Ma L.J."/>
            <person name="Mabbitt R."/>
            <person name="Macdonald J."/>
            <person name="Maclean C."/>
            <person name="Major J."/>
            <person name="Manning J."/>
            <person name="Marabella R."/>
            <person name="Maru K."/>
            <person name="Matthews C."/>
            <person name="Mauceli E."/>
            <person name="Mccarthy M."/>
            <person name="Mcdonough S."/>
            <person name="Mcghee T."/>
            <person name="Meldrim J."/>
            <person name="Meneus L."/>
            <person name="Mesirov J."/>
            <person name="Mihalev A."/>
            <person name="Mihova T."/>
            <person name="Mikkelsen T."/>
            <person name="Mlenga V."/>
            <person name="Moru K."/>
            <person name="Mozes J."/>
            <person name="Mulrain L."/>
            <person name="Munson G."/>
            <person name="Naylor J."/>
            <person name="Newes C."/>
            <person name="Nguyen C."/>
            <person name="Nguyen N."/>
            <person name="Nguyen T."/>
            <person name="Nicol R."/>
            <person name="Nielsen C."/>
            <person name="Nizzari M."/>
            <person name="Norbu C."/>
            <person name="Norbu N."/>
            <person name="O'donnell P."/>
            <person name="Okoawo O."/>
            <person name="O'leary S."/>
            <person name="Omotosho B."/>
            <person name="O'neill K."/>
            <person name="Osman S."/>
            <person name="Parker S."/>
            <person name="Perrin D."/>
            <person name="Phunkhang P."/>
            <person name="Piqani B."/>
            <person name="Purcell S."/>
            <person name="Rachupka T."/>
            <person name="Ramasamy U."/>
            <person name="Rameau R."/>
            <person name="Ray V."/>
            <person name="Raymond C."/>
            <person name="Retta R."/>
            <person name="Richardson S."/>
            <person name="Rise C."/>
            <person name="Rodriguez J."/>
            <person name="Rogers J."/>
            <person name="Rogov P."/>
            <person name="Rutman M."/>
            <person name="Schupbach R."/>
            <person name="Seaman C."/>
            <person name="Settipalli S."/>
            <person name="Sharpe T."/>
            <person name="Sheridan J."/>
            <person name="Sherpa N."/>
            <person name="Shi J."/>
            <person name="Smirnov S."/>
            <person name="Smith C."/>
            <person name="Sougnez C."/>
            <person name="Spencer B."/>
            <person name="Stalker J."/>
            <person name="Stange-thomann N."/>
            <person name="Stavropoulos S."/>
            <person name="Stetson K."/>
            <person name="Stone C."/>
            <person name="Stone S."/>
            <person name="Stubbs M."/>
            <person name="Talamas J."/>
            <person name="Tchuinga P."/>
            <person name="Tenzing P."/>
            <person name="Tesfaye S."/>
            <person name="Theodore J."/>
            <person name="Thoulutsang Y."/>
            <person name="Topham K."/>
            <person name="Towey S."/>
            <person name="Tsamla T."/>
            <person name="Tsomo N."/>
            <person name="Vallee D."/>
            <person name="Vassiliev H."/>
            <person name="Venkataraman V."/>
            <person name="Vinson J."/>
            <person name="Vo A."/>
            <person name="Wade C."/>
            <person name="Wang S."/>
            <person name="Wangchuk T."/>
            <person name="Wangdi T."/>
            <person name="Whittaker C."/>
            <person name="Wilkinson J."/>
            <person name="Wu Y."/>
            <person name="Wyman D."/>
            <person name="Yadav S."/>
            <person name="Yang S."/>
            <person name="Yang X."/>
            <person name="Yeager S."/>
            <person name="Yee E."/>
            <person name="Young G."/>
            <person name="Zainoun J."/>
            <person name="Zembeck L."/>
            <person name="Zimmer A."/>
            <person name="Zody M."/>
            <person name="Lander E."/>
        </authorList>
    </citation>
    <scope>NUCLEOTIDE SEQUENCE [LARGE SCALE GENOMIC DNA]</scope>
</reference>
<dbReference type="Ensembl" id="ENSCSAVT00000001971.1">
    <property type="protein sequence ID" value="ENSCSAVP00000001937.1"/>
    <property type="gene ID" value="ENSCSAVG00000001131.1"/>
</dbReference>
<keyword evidence="5" id="KW-0325">Glycoprotein</keyword>
<comment type="subcellular location">
    <subcellularLocation>
        <location evidence="1">Membrane</location>
    </subcellularLocation>
</comment>
<evidence type="ECO:0000259" key="10">
    <source>
        <dbReference type="PROSITE" id="PS51551"/>
    </source>
</evidence>
<evidence type="ECO:0000256" key="3">
    <source>
        <dbReference type="ARBA" id="ARBA00023136"/>
    </source>
</evidence>
<dbReference type="SUPFAM" id="SSF49503">
    <property type="entry name" value="Cupredoxins"/>
    <property type="match status" value="1"/>
</dbReference>
<proteinExistence type="inferred from homology"/>
<dbReference type="InterPro" id="IPR001799">
    <property type="entry name" value="Ephrin_RBD"/>
</dbReference>
<dbReference type="GO" id="GO:0005886">
    <property type="term" value="C:plasma membrane"/>
    <property type="evidence" value="ECO:0007669"/>
    <property type="project" value="TreeGrafter"/>
</dbReference>
<keyword evidence="3 7" id="KW-0472">Membrane</keyword>
<dbReference type="InParanoid" id="H2Y9D9"/>
<protein>
    <recommendedName>
        <fullName evidence="10">Ephrin RBD domain-containing protein</fullName>
    </recommendedName>
</protein>
<feature type="chain" id="PRO_5003578455" description="Ephrin RBD domain-containing protein" evidence="9">
    <location>
        <begin position="28"/>
        <end position="264"/>
    </location>
</feature>
<evidence type="ECO:0000256" key="2">
    <source>
        <dbReference type="ARBA" id="ARBA00022729"/>
    </source>
</evidence>
<dbReference type="InterPro" id="IPR008972">
    <property type="entry name" value="Cupredoxin"/>
</dbReference>
<sequence>MFLLTLMCRKLMSCFLLYLLLAADCRSKRFRPMESTVHDVIWDPRETEALSVGKQFELEVHMRDYMNIFCPQYDPKASDVLQFIIYNVSEKSFNQCTASESEIIFKCDTPELGRKLTTKFQKRSPNPLGFIFIPNQTYYYIAFKKNETKTCETAMKLAVRVLPKRSHDHNRKPVTSIYKTTEKHTTTTKLASTQPTTTTIIPTRKPSPPKRSSVQPVSSKQSTPVVKSGDSQEQVGNPGNDAARVFSKITWLTLSSLLVVILQY</sequence>
<evidence type="ECO:0000256" key="8">
    <source>
        <dbReference type="SAM" id="MobiDB-lite"/>
    </source>
</evidence>
<keyword evidence="2 9" id="KW-0732">Signal</keyword>
<dbReference type="GO" id="GO:0007411">
    <property type="term" value="P:axon guidance"/>
    <property type="evidence" value="ECO:0007669"/>
    <property type="project" value="TreeGrafter"/>
</dbReference>
<dbReference type="eggNOG" id="KOG3858">
    <property type="taxonomic scope" value="Eukaryota"/>
</dbReference>
<dbReference type="PANTHER" id="PTHR11304:SF29">
    <property type="entry name" value="EPHRIN"/>
    <property type="match status" value="1"/>
</dbReference>
<dbReference type="GO" id="GO:0048013">
    <property type="term" value="P:ephrin receptor signaling pathway"/>
    <property type="evidence" value="ECO:0007669"/>
    <property type="project" value="TreeGrafter"/>
</dbReference>
<feature type="signal peptide" evidence="9">
    <location>
        <begin position="1"/>
        <end position="27"/>
    </location>
</feature>
<dbReference type="OMA" id="DLIDIQC"/>
<name>H2Y9D9_CIOSA</name>